<dbReference type="InterPro" id="IPR039391">
    <property type="entry name" value="Phytocyanin-like"/>
</dbReference>
<dbReference type="CDD" id="cd04216">
    <property type="entry name" value="Phytocyanin"/>
    <property type="match status" value="1"/>
</dbReference>
<evidence type="ECO:0000256" key="5">
    <source>
        <dbReference type="ARBA" id="ARBA00023180"/>
    </source>
</evidence>
<proteinExistence type="predicted"/>
<feature type="transmembrane region" description="Helical" evidence="6">
    <location>
        <begin position="144"/>
        <end position="163"/>
    </location>
</feature>
<gene>
    <name evidence="9" type="ORF">M0R45_010821</name>
</gene>
<evidence type="ECO:0000256" key="7">
    <source>
        <dbReference type="SAM" id="SignalP"/>
    </source>
</evidence>
<accession>A0AAW1YAQ0</accession>
<evidence type="ECO:0000259" key="8">
    <source>
        <dbReference type="PROSITE" id="PS51485"/>
    </source>
</evidence>
<evidence type="ECO:0000256" key="3">
    <source>
        <dbReference type="ARBA" id="ARBA00022982"/>
    </source>
</evidence>
<dbReference type="GO" id="GO:0009055">
    <property type="term" value="F:electron transfer activity"/>
    <property type="evidence" value="ECO:0007669"/>
    <property type="project" value="InterPro"/>
</dbReference>
<feature type="domain" description="Phytocyanin" evidence="8">
    <location>
        <begin position="23"/>
        <end position="122"/>
    </location>
</feature>
<evidence type="ECO:0000256" key="6">
    <source>
        <dbReference type="SAM" id="Phobius"/>
    </source>
</evidence>
<dbReference type="FunFam" id="2.60.40.420:FF:000003">
    <property type="entry name" value="Blue copper"/>
    <property type="match status" value="1"/>
</dbReference>
<evidence type="ECO:0000256" key="4">
    <source>
        <dbReference type="ARBA" id="ARBA00023008"/>
    </source>
</evidence>
<keyword evidence="10" id="KW-1185">Reference proteome</keyword>
<dbReference type="EMBL" id="JBEDUW010000002">
    <property type="protein sequence ID" value="KAK9945299.1"/>
    <property type="molecule type" value="Genomic_DNA"/>
</dbReference>
<reference evidence="9 10" key="1">
    <citation type="journal article" date="2023" name="G3 (Bethesda)">
        <title>A chromosome-length genome assembly and annotation of blackberry (Rubus argutus, cv. 'Hillquist').</title>
        <authorList>
            <person name="Bruna T."/>
            <person name="Aryal R."/>
            <person name="Dudchenko O."/>
            <person name="Sargent D.J."/>
            <person name="Mead D."/>
            <person name="Buti M."/>
            <person name="Cavallini A."/>
            <person name="Hytonen T."/>
            <person name="Andres J."/>
            <person name="Pham M."/>
            <person name="Weisz D."/>
            <person name="Mascagni F."/>
            <person name="Usai G."/>
            <person name="Natali L."/>
            <person name="Bassil N."/>
            <person name="Fernandez G.E."/>
            <person name="Lomsadze A."/>
            <person name="Armour M."/>
            <person name="Olukolu B."/>
            <person name="Poorten T."/>
            <person name="Britton C."/>
            <person name="Davik J."/>
            <person name="Ashrafi H."/>
            <person name="Aiden E.L."/>
            <person name="Borodovsky M."/>
            <person name="Worthington M."/>
        </authorList>
    </citation>
    <scope>NUCLEOTIDE SEQUENCE [LARGE SCALE GENOMIC DNA]</scope>
    <source>
        <strain evidence="9">PI 553951</strain>
    </source>
</reference>
<dbReference type="InterPro" id="IPR008972">
    <property type="entry name" value="Cupredoxin"/>
</dbReference>
<evidence type="ECO:0000256" key="2">
    <source>
        <dbReference type="ARBA" id="ARBA00022723"/>
    </source>
</evidence>
<dbReference type="PANTHER" id="PTHR33021">
    <property type="entry name" value="BLUE COPPER PROTEIN"/>
    <property type="match status" value="1"/>
</dbReference>
<name>A0AAW1YAQ0_RUBAR</name>
<keyword evidence="1" id="KW-0813">Transport</keyword>
<evidence type="ECO:0000256" key="1">
    <source>
        <dbReference type="ARBA" id="ARBA00022448"/>
    </source>
</evidence>
<comment type="caution">
    <text evidence="9">The sequence shown here is derived from an EMBL/GenBank/DDBJ whole genome shotgun (WGS) entry which is preliminary data.</text>
</comment>
<dbReference type="Proteomes" id="UP001457282">
    <property type="component" value="Unassembled WGS sequence"/>
</dbReference>
<keyword evidence="6" id="KW-1133">Transmembrane helix</keyword>
<keyword evidence="6" id="KW-0472">Membrane</keyword>
<sequence>MALSRSSMIFFLVMALVGVCFGAVYRVGDSEGWRYKGFDYQAWRLDKNFTVGDSLLFVYKGKDSVVQVDRKHYQTCNSTDPISVTKSGNDTITLDKPGHFFYITGYKRHCDLGQKLDVRVSVPSSPSPSQSPHKSSATSIPSPAAIPLMMAMAVVLSSIACLII</sequence>
<dbReference type="PROSITE" id="PS51485">
    <property type="entry name" value="PHYTOCYANIN"/>
    <property type="match status" value="1"/>
</dbReference>
<protein>
    <recommendedName>
        <fullName evidence="8">Phytocyanin domain-containing protein</fullName>
    </recommendedName>
</protein>
<keyword evidence="6" id="KW-0812">Transmembrane</keyword>
<evidence type="ECO:0000313" key="9">
    <source>
        <dbReference type="EMBL" id="KAK9945299.1"/>
    </source>
</evidence>
<dbReference type="InterPro" id="IPR003245">
    <property type="entry name" value="Phytocyanin_dom"/>
</dbReference>
<dbReference type="GO" id="GO:0005886">
    <property type="term" value="C:plasma membrane"/>
    <property type="evidence" value="ECO:0007669"/>
    <property type="project" value="TreeGrafter"/>
</dbReference>
<keyword evidence="5" id="KW-0325">Glycoprotein</keyword>
<organism evidence="9 10">
    <name type="scientific">Rubus argutus</name>
    <name type="common">Southern blackberry</name>
    <dbReference type="NCBI Taxonomy" id="59490"/>
    <lineage>
        <taxon>Eukaryota</taxon>
        <taxon>Viridiplantae</taxon>
        <taxon>Streptophyta</taxon>
        <taxon>Embryophyta</taxon>
        <taxon>Tracheophyta</taxon>
        <taxon>Spermatophyta</taxon>
        <taxon>Magnoliopsida</taxon>
        <taxon>eudicotyledons</taxon>
        <taxon>Gunneridae</taxon>
        <taxon>Pentapetalae</taxon>
        <taxon>rosids</taxon>
        <taxon>fabids</taxon>
        <taxon>Rosales</taxon>
        <taxon>Rosaceae</taxon>
        <taxon>Rosoideae</taxon>
        <taxon>Rosoideae incertae sedis</taxon>
        <taxon>Rubus</taxon>
    </lineage>
</organism>
<dbReference type="PANTHER" id="PTHR33021:SF235">
    <property type="entry name" value="COPPER ION BINDING _ ELECTRON CARRIER PROTEIN-RELATED"/>
    <property type="match status" value="1"/>
</dbReference>
<dbReference type="GO" id="GO:0046872">
    <property type="term" value="F:metal ion binding"/>
    <property type="evidence" value="ECO:0007669"/>
    <property type="project" value="UniProtKB-KW"/>
</dbReference>
<feature type="chain" id="PRO_5043990981" description="Phytocyanin domain-containing protein" evidence="7">
    <location>
        <begin position="23"/>
        <end position="164"/>
    </location>
</feature>
<keyword evidence="7" id="KW-0732">Signal</keyword>
<keyword evidence="4" id="KW-0186">Copper</keyword>
<evidence type="ECO:0000313" key="10">
    <source>
        <dbReference type="Proteomes" id="UP001457282"/>
    </source>
</evidence>
<dbReference type="Pfam" id="PF02298">
    <property type="entry name" value="Cu_bind_like"/>
    <property type="match status" value="1"/>
</dbReference>
<keyword evidence="2" id="KW-0479">Metal-binding</keyword>
<dbReference type="SUPFAM" id="SSF49503">
    <property type="entry name" value="Cupredoxins"/>
    <property type="match status" value="1"/>
</dbReference>
<dbReference type="Gene3D" id="2.60.40.420">
    <property type="entry name" value="Cupredoxins - blue copper proteins"/>
    <property type="match status" value="1"/>
</dbReference>
<keyword evidence="3" id="KW-0249">Electron transport</keyword>
<dbReference type="AlphaFoldDB" id="A0AAW1YAQ0"/>
<feature type="signal peptide" evidence="7">
    <location>
        <begin position="1"/>
        <end position="22"/>
    </location>
</feature>